<name>A0AAW1S7K6_9CHLO</name>
<organism evidence="10 11">
    <name type="scientific">Apatococcus lobatus</name>
    <dbReference type="NCBI Taxonomy" id="904363"/>
    <lineage>
        <taxon>Eukaryota</taxon>
        <taxon>Viridiplantae</taxon>
        <taxon>Chlorophyta</taxon>
        <taxon>core chlorophytes</taxon>
        <taxon>Trebouxiophyceae</taxon>
        <taxon>Chlorellales</taxon>
        <taxon>Chlorellaceae</taxon>
        <taxon>Apatococcus</taxon>
    </lineage>
</organism>
<evidence type="ECO:0000313" key="10">
    <source>
        <dbReference type="EMBL" id="KAK9841731.1"/>
    </source>
</evidence>
<dbReference type="Pfam" id="PF01789">
    <property type="entry name" value="PsbP"/>
    <property type="match status" value="1"/>
</dbReference>
<keyword evidence="5" id="KW-0793">Thylakoid</keyword>
<evidence type="ECO:0000256" key="2">
    <source>
        <dbReference type="ARBA" id="ARBA00022531"/>
    </source>
</evidence>
<evidence type="ECO:0000256" key="7">
    <source>
        <dbReference type="ARBA" id="ARBA00035638"/>
    </source>
</evidence>
<dbReference type="PANTHER" id="PTHR31407">
    <property type="match status" value="1"/>
</dbReference>
<dbReference type="GO" id="GO:0009654">
    <property type="term" value="C:photosystem II oxygen evolving complex"/>
    <property type="evidence" value="ECO:0007669"/>
    <property type="project" value="InterPro"/>
</dbReference>
<keyword evidence="11" id="KW-1185">Reference proteome</keyword>
<dbReference type="GO" id="GO:0019898">
    <property type="term" value="C:extrinsic component of membrane"/>
    <property type="evidence" value="ECO:0007669"/>
    <property type="project" value="InterPro"/>
</dbReference>
<comment type="similarity">
    <text evidence="7">Belongs to the PsbP family.</text>
</comment>
<keyword evidence="4" id="KW-0809">Transit peptide</keyword>
<evidence type="ECO:0000256" key="5">
    <source>
        <dbReference type="ARBA" id="ARBA00023078"/>
    </source>
</evidence>
<comment type="subcellular location">
    <subcellularLocation>
        <location evidence="8">Plastid</location>
        <location evidence="8">Chloroplast thylakoid</location>
    </subcellularLocation>
</comment>
<dbReference type="AlphaFoldDB" id="A0AAW1S7K6"/>
<accession>A0AAW1S7K6</accession>
<dbReference type="GO" id="GO:0005509">
    <property type="term" value="F:calcium ion binding"/>
    <property type="evidence" value="ECO:0007669"/>
    <property type="project" value="InterPro"/>
</dbReference>
<feature type="domain" description="PsbP C-terminal" evidence="9">
    <location>
        <begin position="86"/>
        <end position="255"/>
    </location>
</feature>
<dbReference type="Gene3D" id="3.40.1000.10">
    <property type="entry name" value="Mog1/PsbP, alpha/beta/alpha sandwich"/>
    <property type="match status" value="1"/>
</dbReference>
<dbReference type="EMBL" id="JALJOS010000003">
    <property type="protein sequence ID" value="KAK9841731.1"/>
    <property type="molecule type" value="Genomic_DNA"/>
</dbReference>
<keyword evidence="6" id="KW-0604">Photosystem II</keyword>
<comment type="caution">
    <text evidence="10">The sequence shown here is derived from an EMBL/GenBank/DDBJ whole genome shotgun (WGS) entry which is preliminary data.</text>
</comment>
<keyword evidence="3" id="KW-0934">Plastid</keyword>
<sequence length="256" mass="27354">MSLAATSLQTRPAFAGQAVEHRQARAQKAVTPVAVRAQAEEQVIARRGALGVLAAAAGVLLRPAVSEAAYGDAANVFGRQATNKTGFVPFAGEGYALLLPSRWNPSREKDFAGVELRYEDNGDAVNNLVVITQKTDKSNITDFGAPDKFLQQVQYLLGEQVFAGTTSSEGGFKPNKVSSASLLDVSQASDKNGKQYYKYELLTRTADGDEGGRHQLITAAVGAGVLYILKVQIGDKRWFKGAKKDAEGAWNSFVVA</sequence>
<evidence type="ECO:0000256" key="1">
    <source>
        <dbReference type="ARBA" id="ARBA00022528"/>
    </source>
</evidence>
<evidence type="ECO:0000256" key="6">
    <source>
        <dbReference type="ARBA" id="ARBA00023276"/>
    </source>
</evidence>
<evidence type="ECO:0000256" key="4">
    <source>
        <dbReference type="ARBA" id="ARBA00022946"/>
    </source>
</evidence>
<proteinExistence type="inferred from homology"/>
<evidence type="ECO:0000256" key="8">
    <source>
        <dbReference type="ARBA" id="ARBA00046272"/>
    </source>
</evidence>
<dbReference type="GO" id="GO:0015979">
    <property type="term" value="P:photosynthesis"/>
    <property type="evidence" value="ECO:0007669"/>
    <property type="project" value="UniProtKB-KW"/>
</dbReference>
<keyword evidence="1" id="KW-0150">Chloroplast</keyword>
<keyword evidence="2" id="KW-0602">Photosynthesis</keyword>
<evidence type="ECO:0000313" key="11">
    <source>
        <dbReference type="Proteomes" id="UP001438707"/>
    </source>
</evidence>
<dbReference type="GO" id="GO:0009534">
    <property type="term" value="C:chloroplast thylakoid"/>
    <property type="evidence" value="ECO:0007669"/>
    <property type="project" value="UniProtKB-SubCell"/>
</dbReference>
<dbReference type="InterPro" id="IPR002683">
    <property type="entry name" value="PsbP_C"/>
</dbReference>
<dbReference type="PANTHER" id="PTHR31407:SF6">
    <property type="entry name" value="OXYGEN-EVOLVING ENHANCER PROTEIN 2-1, CHLOROPLASTIC"/>
    <property type="match status" value="1"/>
</dbReference>
<dbReference type="Proteomes" id="UP001438707">
    <property type="component" value="Unassembled WGS sequence"/>
</dbReference>
<reference evidence="10 11" key="1">
    <citation type="journal article" date="2024" name="Nat. Commun.">
        <title>Phylogenomics reveals the evolutionary origins of lichenization in chlorophyte algae.</title>
        <authorList>
            <person name="Puginier C."/>
            <person name="Libourel C."/>
            <person name="Otte J."/>
            <person name="Skaloud P."/>
            <person name="Haon M."/>
            <person name="Grisel S."/>
            <person name="Petersen M."/>
            <person name="Berrin J.G."/>
            <person name="Delaux P.M."/>
            <person name="Dal Grande F."/>
            <person name="Keller J."/>
        </authorList>
    </citation>
    <scope>NUCLEOTIDE SEQUENCE [LARGE SCALE GENOMIC DNA]</scope>
    <source>
        <strain evidence="10 11">SAG 2145</strain>
    </source>
</reference>
<gene>
    <name evidence="10" type="ORF">WJX74_011020</name>
</gene>
<dbReference type="SUPFAM" id="SSF55724">
    <property type="entry name" value="Mog1p/PsbP-like"/>
    <property type="match status" value="1"/>
</dbReference>
<protein>
    <recommendedName>
        <fullName evidence="9">PsbP C-terminal domain-containing protein</fullName>
    </recommendedName>
</protein>
<evidence type="ECO:0000256" key="3">
    <source>
        <dbReference type="ARBA" id="ARBA00022640"/>
    </source>
</evidence>
<evidence type="ECO:0000259" key="9">
    <source>
        <dbReference type="Pfam" id="PF01789"/>
    </source>
</evidence>
<dbReference type="InterPro" id="IPR016123">
    <property type="entry name" value="Mog1/PsbP_a/b/a-sand"/>
</dbReference>